<comment type="caution">
    <text evidence="1">The sequence shown here is derived from an EMBL/GenBank/DDBJ whole genome shotgun (WGS) entry which is preliminary data.</text>
</comment>
<sequence>MKVAMETRSISSHSVSVISSNESQHPPPPAVRVSLLQMTSWMTGSFSPPTLSGLSAWK</sequence>
<keyword evidence="2" id="KW-1185">Reference proteome</keyword>
<reference evidence="1" key="1">
    <citation type="submission" date="2018-11" db="EMBL/GenBank/DDBJ databases">
        <title>The sequence and de novo assembly of Larimichthys crocea genome using PacBio and Hi-C technologies.</title>
        <authorList>
            <person name="Xu P."/>
            <person name="Chen B."/>
            <person name="Zhou Z."/>
            <person name="Ke Q."/>
            <person name="Wu Y."/>
            <person name="Bai H."/>
            <person name="Pu F."/>
        </authorList>
    </citation>
    <scope>NUCLEOTIDE SEQUENCE</scope>
    <source>
        <tissue evidence="1">Muscle</tissue>
    </source>
</reference>
<proteinExistence type="predicted"/>
<dbReference type="Proteomes" id="UP000793456">
    <property type="component" value="Chromosome IX"/>
</dbReference>
<evidence type="ECO:0000313" key="2">
    <source>
        <dbReference type="Proteomes" id="UP000793456"/>
    </source>
</evidence>
<name>A0ACD3R7N7_LARCR</name>
<dbReference type="EMBL" id="CM011682">
    <property type="protein sequence ID" value="TMS15362.1"/>
    <property type="molecule type" value="Genomic_DNA"/>
</dbReference>
<protein>
    <submittedName>
        <fullName evidence="1">Uncharacterized protein</fullName>
    </submittedName>
</protein>
<gene>
    <name evidence="1" type="ORF">E3U43_021824</name>
</gene>
<organism evidence="1 2">
    <name type="scientific">Larimichthys crocea</name>
    <name type="common">Large yellow croaker</name>
    <name type="synonym">Pseudosciaena crocea</name>
    <dbReference type="NCBI Taxonomy" id="215358"/>
    <lineage>
        <taxon>Eukaryota</taxon>
        <taxon>Metazoa</taxon>
        <taxon>Chordata</taxon>
        <taxon>Craniata</taxon>
        <taxon>Vertebrata</taxon>
        <taxon>Euteleostomi</taxon>
        <taxon>Actinopterygii</taxon>
        <taxon>Neopterygii</taxon>
        <taxon>Teleostei</taxon>
        <taxon>Neoteleostei</taxon>
        <taxon>Acanthomorphata</taxon>
        <taxon>Eupercaria</taxon>
        <taxon>Sciaenidae</taxon>
        <taxon>Larimichthys</taxon>
    </lineage>
</organism>
<accession>A0ACD3R7N7</accession>
<evidence type="ECO:0000313" key="1">
    <source>
        <dbReference type="EMBL" id="TMS15362.1"/>
    </source>
</evidence>